<protein>
    <submittedName>
        <fullName evidence="2">N-acetyltransferase</fullName>
    </submittedName>
</protein>
<dbReference type="PANTHER" id="PTHR43415:SF3">
    <property type="entry name" value="GNAT-FAMILY ACETYLTRANSFERASE"/>
    <property type="match status" value="1"/>
</dbReference>
<feature type="domain" description="N-acetyltransferase" evidence="1">
    <location>
        <begin position="6"/>
        <end position="169"/>
    </location>
</feature>
<keyword evidence="3" id="KW-1185">Reference proteome</keyword>
<dbReference type="SUPFAM" id="SSF55729">
    <property type="entry name" value="Acyl-CoA N-acyltransferases (Nat)"/>
    <property type="match status" value="1"/>
</dbReference>
<evidence type="ECO:0000259" key="1">
    <source>
        <dbReference type="PROSITE" id="PS51186"/>
    </source>
</evidence>
<dbReference type="InterPro" id="IPR016181">
    <property type="entry name" value="Acyl_CoA_acyltransferase"/>
</dbReference>
<gene>
    <name evidence="2" type="ORF">D8M05_18325</name>
</gene>
<dbReference type="Pfam" id="PF13302">
    <property type="entry name" value="Acetyltransf_3"/>
    <property type="match status" value="1"/>
</dbReference>
<dbReference type="GO" id="GO:0016747">
    <property type="term" value="F:acyltransferase activity, transferring groups other than amino-acyl groups"/>
    <property type="evidence" value="ECO:0007669"/>
    <property type="project" value="InterPro"/>
</dbReference>
<dbReference type="InterPro" id="IPR000182">
    <property type="entry name" value="GNAT_dom"/>
</dbReference>
<dbReference type="PROSITE" id="PS51186">
    <property type="entry name" value="GNAT"/>
    <property type="match status" value="1"/>
</dbReference>
<dbReference type="AlphaFoldDB" id="A0A494YRZ5"/>
<reference evidence="2 3" key="1">
    <citation type="journal article" date="2015" name="Antonie Van Leeuwenhoek">
        <title>Oceanobacillus bengalensis sp. nov., a bacterium isolated from seawater of the Bay of Bengal.</title>
        <authorList>
            <person name="Yongchang O."/>
            <person name="Xiang W."/>
            <person name="Wang G."/>
        </authorList>
    </citation>
    <scope>NUCLEOTIDE SEQUENCE [LARGE SCALE GENOMIC DNA]</scope>
    <source>
        <strain evidence="2 3">MCCC 1K00260</strain>
    </source>
</reference>
<dbReference type="OrthoDB" id="9795206at2"/>
<dbReference type="Gene3D" id="3.40.630.30">
    <property type="match status" value="1"/>
</dbReference>
<dbReference type="RefSeq" id="WP_121134418.1">
    <property type="nucleotide sequence ID" value="NZ_JBHUFK010000058.1"/>
</dbReference>
<name>A0A494YRZ5_9BACI</name>
<dbReference type="PANTHER" id="PTHR43415">
    <property type="entry name" value="SPERMIDINE N(1)-ACETYLTRANSFERASE"/>
    <property type="match status" value="1"/>
</dbReference>
<evidence type="ECO:0000313" key="3">
    <source>
        <dbReference type="Proteomes" id="UP000281813"/>
    </source>
</evidence>
<dbReference type="Proteomes" id="UP000281813">
    <property type="component" value="Unassembled WGS sequence"/>
</dbReference>
<accession>A0A494YRZ5</accession>
<organism evidence="2 3">
    <name type="scientific">Oceanobacillus bengalensis</name>
    <dbReference type="NCBI Taxonomy" id="1435466"/>
    <lineage>
        <taxon>Bacteria</taxon>
        <taxon>Bacillati</taxon>
        <taxon>Bacillota</taxon>
        <taxon>Bacilli</taxon>
        <taxon>Bacillales</taxon>
        <taxon>Bacillaceae</taxon>
        <taxon>Oceanobacillus</taxon>
    </lineage>
</organism>
<sequence>MIGKSVYLRPIMKEDMWSFHQAVQDEEIRYMTGTMNTFTIEQLYEHYEQISTDKTRYDFSICLVNGDGLIGDLSVLEIDENNKKAGFRIALHKRDYLNKGYGTEAVQLALQFSFENLNLNRLQLEVFSHNIRGIKSYEKAGFKKEGIIRESLYIKNQYSDEIIMGMLQKEYVERNNAMKT</sequence>
<proteinExistence type="predicted"/>
<dbReference type="EMBL" id="RBZO01000043">
    <property type="protein sequence ID" value="RKQ12430.1"/>
    <property type="molecule type" value="Genomic_DNA"/>
</dbReference>
<keyword evidence="2" id="KW-0808">Transferase</keyword>
<comment type="caution">
    <text evidence="2">The sequence shown here is derived from an EMBL/GenBank/DDBJ whole genome shotgun (WGS) entry which is preliminary data.</text>
</comment>
<evidence type="ECO:0000313" key="2">
    <source>
        <dbReference type="EMBL" id="RKQ12430.1"/>
    </source>
</evidence>